<evidence type="ECO:0000256" key="3">
    <source>
        <dbReference type="ARBA" id="ARBA00022729"/>
    </source>
</evidence>
<feature type="compositionally biased region" description="Polar residues" evidence="12">
    <location>
        <begin position="915"/>
        <end position="933"/>
    </location>
</feature>
<dbReference type="GO" id="GO:0007229">
    <property type="term" value="P:integrin-mediated signaling pathway"/>
    <property type="evidence" value="ECO:0007669"/>
    <property type="project" value="UniProtKB-KW"/>
</dbReference>
<dbReference type="InterPro" id="IPR028994">
    <property type="entry name" value="Integrin_alpha_N"/>
</dbReference>
<name>A0ABD0T0W5_LOXSC</name>
<dbReference type="Gene3D" id="1.20.5.930">
    <property type="entry name" value="Bicelle-embedded integrin alpha(iib) transmembrane segment"/>
    <property type="match status" value="1"/>
</dbReference>
<dbReference type="Pfam" id="PF01839">
    <property type="entry name" value="FG-GAP"/>
    <property type="match status" value="2"/>
</dbReference>
<dbReference type="GO" id="GO:0016020">
    <property type="term" value="C:membrane"/>
    <property type="evidence" value="ECO:0007669"/>
    <property type="project" value="UniProtKB-SubCell"/>
</dbReference>
<dbReference type="InterPro" id="IPR013519">
    <property type="entry name" value="Int_alpha_beta-p"/>
</dbReference>
<keyword evidence="8 11" id="KW-0675">Receptor</keyword>
<feature type="transmembrane region" description="Helical" evidence="11">
    <location>
        <begin position="873"/>
        <end position="895"/>
    </location>
</feature>
<dbReference type="GO" id="GO:0031589">
    <property type="term" value="P:cell-substrate adhesion"/>
    <property type="evidence" value="ECO:0007669"/>
    <property type="project" value="UniProtKB-ARBA"/>
</dbReference>
<dbReference type="SUPFAM" id="SSF69179">
    <property type="entry name" value="Integrin domains"/>
    <property type="match status" value="1"/>
</dbReference>
<keyword evidence="3 11" id="KW-0732">Signal</keyword>
<evidence type="ECO:0000256" key="7">
    <source>
        <dbReference type="ARBA" id="ARBA00023136"/>
    </source>
</evidence>
<proteinExistence type="inferred from homology"/>
<comment type="caution">
    <text evidence="13">The sequence shown here is derived from an EMBL/GenBank/DDBJ whole genome shotgun (WGS) entry which is preliminary data.</text>
</comment>
<evidence type="ECO:0000256" key="10">
    <source>
        <dbReference type="PROSITE-ProRule" id="PRU00803"/>
    </source>
</evidence>
<feature type="chain" id="PRO_5044528925" description="Integrin alpha-2 domain-containing protein" evidence="11">
    <location>
        <begin position="17"/>
        <end position="945"/>
    </location>
</feature>
<dbReference type="EMBL" id="JBEDNZ010000012">
    <property type="protein sequence ID" value="KAL0831590.1"/>
    <property type="molecule type" value="Genomic_DNA"/>
</dbReference>
<dbReference type="InterPro" id="IPR000413">
    <property type="entry name" value="Integrin_alpha"/>
</dbReference>
<dbReference type="PROSITE" id="PS51470">
    <property type="entry name" value="FG_GAP"/>
    <property type="match status" value="2"/>
</dbReference>
<keyword evidence="7 11" id="KW-0472">Membrane</keyword>
<protein>
    <recommendedName>
        <fullName evidence="15">Integrin alpha-2 domain-containing protein</fullName>
    </recommendedName>
</protein>
<dbReference type="SMART" id="SM00191">
    <property type="entry name" value="Int_alpha"/>
    <property type="match status" value="6"/>
</dbReference>
<dbReference type="InterPro" id="IPR032695">
    <property type="entry name" value="Integrin_dom_sf"/>
</dbReference>
<keyword evidence="11" id="KW-0812">Transmembrane</keyword>
<dbReference type="GO" id="GO:0007157">
    <property type="term" value="P:heterophilic cell-cell adhesion via plasma membrane cell adhesion molecules"/>
    <property type="evidence" value="ECO:0007669"/>
    <property type="project" value="UniProtKB-ARBA"/>
</dbReference>
<keyword evidence="4" id="KW-0677">Repeat</keyword>
<evidence type="ECO:0000256" key="5">
    <source>
        <dbReference type="ARBA" id="ARBA00022889"/>
    </source>
</evidence>
<evidence type="ECO:0000256" key="6">
    <source>
        <dbReference type="ARBA" id="ARBA00023037"/>
    </source>
</evidence>
<evidence type="ECO:0000256" key="1">
    <source>
        <dbReference type="ARBA" id="ARBA00004479"/>
    </source>
</evidence>
<dbReference type="PROSITE" id="PS00242">
    <property type="entry name" value="INTEGRIN_ALPHA"/>
    <property type="match status" value="1"/>
</dbReference>
<evidence type="ECO:0008006" key="15">
    <source>
        <dbReference type="Google" id="ProtNLM"/>
    </source>
</evidence>
<evidence type="ECO:0000256" key="2">
    <source>
        <dbReference type="ARBA" id="ARBA00008054"/>
    </source>
</evidence>
<dbReference type="Gene3D" id="2.60.40.1510">
    <property type="entry name" value="ntegrin, alpha v. Chain A, domain 3"/>
    <property type="match status" value="1"/>
</dbReference>
<comment type="subcellular location">
    <subcellularLocation>
        <location evidence="1 11">Membrane</location>
        <topology evidence="1 11">Single-pass type I membrane protein</topology>
    </subcellularLocation>
</comment>
<feature type="repeat" description="FG-GAP" evidence="10">
    <location>
        <begin position="357"/>
        <end position="415"/>
    </location>
</feature>
<dbReference type="PANTHER" id="PTHR23220:SF83">
    <property type="entry name" value="INTEGRIN ALPHA-PS3-RELATED"/>
    <property type="match status" value="1"/>
</dbReference>
<gene>
    <name evidence="13" type="ORF">ABMA28_002375</name>
</gene>
<dbReference type="SUPFAM" id="SSF69318">
    <property type="entry name" value="Integrin alpha N-terminal domain"/>
    <property type="match status" value="1"/>
</dbReference>
<keyword evidence="6 11" id="KW-0401">Integrin</keyword>
<reference evidence="13 14" key="1">
    <citation type="submission" date="2024-06" db="EMBL/GenBank/DDBJ databases">
        <title>A chromosome-level genome assembly of beet webworm, Loxostege sticticalis.</title>
        <authorList>
            <person name="Zhang Y."/>
        </authorList>
    </citation>
    <scope>NUCLEOTIDE SEQUENCE [LARGE SCALE GENOMIC DNA]</scope>
    <source>
        <strain evidence="13">AQ028</strain>
        <tissue evidence="13">Male pupae</tissue>
    </source>
</reference>
<keyword evidence="5 11" id="KW-0130">Cell adhesion</keyword>
<evidence type="ECO:0000256" key="12">
    <source>
        <dbReference type="SAM" id="MobiDB-lite"/>
    </source>
</evidence>
<dbReference type="InterPro" id="IPR018184">
    <property type="entry name" value="Integrin_alpha_C_CS"/>
</dbReference>
<dbReference type="Proteomes" id="UP001549921">
    <property type="component" value="Unassembled WGS sequence"/>
</dbReference>
<keyword evidence="9" id="KW-0325">Glycoprotein</keyword>
<dbReference type="Gene3D" id="2.130.10.130">
    <property type="entry name" value="Integrin alpha, N-terminal"/>
    <property type="match status" value="1"/>
</dbReference>
<sequence length="945" mass="103933">MLTLMFVCLFNVIVYASDVFHVNSKTTFYPDAASDYFGYAVLLSDMGLNVGAPKAQSRERKGSSPGLVFTCPLDDLDHSNVTCKPLNRNVRSFLPWDFFKDDMWFGATMAAIPDGKLLVCAPRVTKPYQEKHLLANGACYVHSKDREIGLFPLKDPARQAYRTEGTRKEYGEYGSHLNYYAYGQAGLAVTYTKDNKVVIGAPGVLQWTGAIVDYKHNPASFTFDLSPSTNPYHTKDLGPDDYFGYSVGSGVFDESGKILYVAGAPRSKRGYGQVLVVEQIVHENDPLKIKAQLVGPQLGAYFGSSLCTPDIDKDGFTDLLVGAPNYAMRSDGELTYDQGAVFVYMTKKSDKGFILEEAGVIRGSGDKGARFGTSIADLGDIDGDGFSDVAVGAPWENHGTGVVYIYKGSSKGLVPQYIQRIYAEGAMSFGMSISKGYDVDKNRCNDLAIGAHKSSTVYVYRSIPTIQVLTSIKVPDAKSLRKDASNFTALFCVTVPPNKSWPNVKIELKARVTVDPERNRANTLGDQEYIVTARSGLDTCDQQTIAVHNQSDLSKPISLKFDLTPVTNIDTLSPFPSGSARLSEDSTLQSSFLIQMLSDCGDDLICTPWLVMKLESLEKTYTPGKNSKLGVKILVKNLEEPAYSVKLHVVLPCPPKRLLDSCSLQNLDLKCDLPAPLNRNQTAEWEIELEYSWDGSDTELMIAADFEDPLYMRNVSAGAKELIIPITPQSSYSFSGKAQPYTNVSVTRDTFDKNGDVLFTHYYEITNHGPSALYNLKLEFLLPEGVSPASSIEGSSLQENKLSFVATKLEANGSMGYILPLRFNLAQFGQKLNDEEIMNVTSKMFLHIQKGQTNENSTLEVTTTLLLEPKTPIWPLIVGLIAGLLLLAAIILGLYKFGFFSRQKKEDLKQLIENQANQEDPGCSSNPSTVDSDSTLRELLDAGME</sequence>
<dbReference type="AlphaFoldDB" id="A0ABD0T0W5"/>
<dbReference type="PRINTS" id="PR01185">
    <property type="entry name" value="INTEGRINA"/>
</dbReference>
<evidence type="ECO:0000256" key="11">
    <source>
        <dbReference type="RuleBase" id="RU003762"/>
    </source>
</evidence>
<keyword evidence="11" id="KW-1133">Transmembrane helix</keyword>
<dbReference type="PANTHER" id="PTHR23220">
    <property type="entry name" value="INTEGRIN ALPHA"/>
    <property type="match status" value="1"/>
</dbReference>
<evidence type="ECO:0000256" key="4">
    <source>
        <dbReference type="ARBA" id="ARBA00022737"/>
    </source>
</evidence>
<dbReference type="InterPro" id="IPR013517">
    <property type="entry name" value="FG-GAP"/>
</dbReference>
<evidence type="ECO:0000256" key="8">
    <source>
        <dbReference type="ARBA" id="ARBA00023170"/>
    </source>
</evidence>
<evidence type="ECO:0000313" key="13">
    <source>
        <dbReference type="EMBL" id="KAL0831590.1"/>
    </source>
</evidence>
<feature type="signal peptide" evidence="11">
    <location>
        <begin position="1"/>
        <end position="16"/>
    </location>
</feature>
<evidence type="ECO:0000313" key="14">
    <source>
        <dbReference type="Proteomes" id="UP001549921"/>
    </source>
</evidence>
<comment type="similarity">
    <text evidence="2 11">Belongs to the integrin alpha chain family.</text>
</comment>
<feature type="region of interest" description="Disordered" evidence="12">
    <location>
        <begin position="915"/>
        <end position="935"/>
    </location>
</feature>
<organism evidence="13 14">
    <name type="scientific">Loxostege sticticalis</name>
    <name type="common">Beet webworm moth</name>
    <dbReference type="NCBI Taxonomy" id="481309"/>
    <lineage>
        <taxon>Eukaryota</taxon>
        <taxon>Metazoa</taxon>
        <taxon>Ecdysozoa</taxon>
        <taxon>Arthropoda</taxon>
        <taxon>Hexapoda</taxon>
        <taxon>Insecta</taxon>
        <taxon>Pterygota</taxon>
        <taxon>Neoptera</taxon>
        <taxon>Endopterygota</taxon>
        <taxon>Lepidoptera</taxon>
        <taxon>Glossata</taxon>
        <taxon>Ditrysia</taxon>
        <taxon>Pyraloidea</taxon>
        <taxon>Crambidae</taxon>
        <taxon>Pyraustinae</taxon>
        <taxon>Loxostege</taxon>
    </lineage>
</organism>
<accession>A0ABD0T0W5</accession>
<evidence type="ECO:0000256" key="9">
    <source>
        <dbReference type="ARBA" id="ARBA00023180"/>
    </source>
</evidence>
<feature type="repeat" description="FG-GAP" evidence="10">
    <location>
        <begin position="288"/>
        <end position="353"/>
    </location>
</feature>